<reference evidence="3" key="2">
    <citation type="submission" date="2024-10" db="UniProtKB">
        <authorList>
            <consortium name="EnsemblProtists"/>
        </authorList>
    </citation>
    <scope>IDENTIFICATION</scope>
</reference>
<name>A0A0D3I0X7_EMIH1</name>
<feature type="transmembrane region" description="Helical" evidence="2">
    <location>
        <begin position="198"/>
        <end position="216"/>
    </location>
</feature>
<organism evidence="3 4">
    <name type="scientific">Emiliania huxleyi (strain CCMP1516)</name>
    <dbReference type="NCBI Taxonomy" id="280463"/>
    <lineage>
        <taxon>Eukaryota</taxon>
        <taxon>Haptista</taxon>
        <taxon>Haptophyta</taxon>
        <taxon>Prymnesiophyceae</taxon>
        <taxon>Isochrysidales</taxon>
        <taxon>Noelaerhabdaceae</taxon>
        <taxon>Emiliania</taxon>
    </lineage>
</organism>
<evidence type="ECO:0008006" key="5">
    <source>
        <dbReference type="Google" id="ProtNLM"/>
    </source>
</evidence>
<keyword evidence="2" id="KW-0812">Transmembrane</keyword>
<protein>
    <recommendedName>
        <fullName evidence="5">Apple domain-containing protein</fullName>
    </recommendedName>
</protein>
<reference evidence="4" key="1">
    <citation type="journal article" date="2013" name="Nature">
        <title>Pan genome of the phytoplankton Emiliania underpins its global distribution.</title>
        <authorList>
            <person name="Read B.A."/>
            <person name="Kegel J."/>
            <person name="Klute M.J."/>
            <person name="Kuo A."/>
            <person name="Lefebvre S.C."/>
            <person name="Maumus F."/>
            <person name="Mayer C."/>
            <person name="Miller J."/>
            <person name="Monier A."/>
            <person name="Salamov A."/>
            <person name="Young J."/>
            <person name="Aguilar M."/>
            <person name="Claverie J.M."/>
            <person name="Frickenhaus S."/>
            <person name="Gonzalez K."/>
            <person name="Herman E.K."/>
            <person name="Lin Y.C."/>
            <person name="Napier J."/>
            <person name="Ogata H."/>
            <person name="Sarno A.F."/>
            <person name="Shmutz J."/>
            <person name="Schroeder D."/>
            <person name="de Vargas C."/>
            <person name="Verret F."/>
            <person name="von Dassow P."/>
            <person name="Valentin K."/>
            <person name="Van de Peer Y."/>
            <person name="Wheeler G."/>
            <person name="Dacks J.B."/>
            <person name="Delwiche C.F."/>
            <person name="Dyhrman S.T."/>
            <person name="Glockner G."/>
            <person name="John U."/>
            <person name="Richards T."/>
            <person name="Worden A.Z."/>
            <person name="Zhang X."/>
            <person name="Grigoriev I.V."/>
            <person name="Allen A.E."/>
            <person name="Bidle K."/>
            <person name="Borodovsky M."/>
            <person name="Bowler C."/>
            <person name="Brownlee C."/>
            <person name="Cock J.M."/>
            <person name="Elias M."/>
            <person name="Gladyshev V.N."/>
            <person name="Groth M."/>
            <person name="Guda C."/>
            <person name="Hadaegh A."/>
            <person name="Iglesias-Rodriguez M.D."/>
            <person name="Jenkins J."/>
            <person name="Jones B.M."/>
            <person name="Lawson T."/>
            <person name="Leese F."/>
            <person name="Lindquist E."/>
            <person name="Lobanov A."/>
            <person name="Lomsadze A."/>
            <person name="Malik S.B."/>
            <person name="Marsh M.E."/>
            <person name="Mackinder L."/>
            <person name="Mock T."/>
            <person name="Mueller-Roeber B."/>
            <person name="Pagarete A."/>
            <person name="Parker M."/>
            <person name="Probert I."/>
            <person name="Quesneville H."/>
            <person name="Raines C."/>
            <person name="Rensing S.A."/>
            <person name="Riano-Pachon D.M."/>
            <person name="Richier S."/>
            <person name="Rokitta S."/>
            <person name="Shiraiwa Y."/>
            <person name="Soanes D.M."/>
            <person name="van der Giezen M."/>
            <person name="Wahlund T.M."/>
            <person name="Williams B."/>
            <person name="Wilson W."/>
            <person name="Wolfe G."/>
            <person name="Wurch L.L."/>
        </authorList>
    </citation>
    <scope>NUCLEOTIDE SEQUENCE</scope>
</reference>
<keyword evidence="4" id="KW-1185">Reference proteome</keyword>
<proteinExistence type="predicted"/>
<dbReference type="PaxDb" id="2903-EOD04912"/>
<feature type="region of interest" description="Disordered" evidence="1">
    <location>
        <begin position="228"/>
        <end position="254"/>
    </location>
</feature>
<evidence type="ECO:0000256" key="2">
    <source>
        <dbReference type="SAM" id="Phobius"/>
    </source>
</evidence>
<dbReference type="GeneID" id="17251062"/>
<dbReference type="EnsemblProtists" id="EOD04912">
    <property type="protein sequence ID" value="EOD04912"/>
    <property type="gene ID" value="EMIHUDRAFT_121535"/>
</dbReference>
<dbReference type="KEGG" id="ehx:EMIHUDRAFT_121535"/>
<sequence>MRLARVPGDLWPLAGGQRGGCRVEHGAYGSVDAILGVSEAECQALCRDSRDCLATDYHFTGGPENICDLHKEPVLHVLPMGEHACRIKPRALVKVFLGEAKALNSELDEAVRTGYETVAPVVKELEKELGALIANPQRVAEHGSAVREWSLRPLGDSLKLNLDDRNRTSTPSALPPLLRDLAKTKLGRAILASSPLKLALGVAGWLFLALCFYRCCCRRREPPHKRLVEPDEEEARAGMPSPRPKRRSNALHRPCLNEAEQELGELKLRMKEVASRWRRSDVVLFGR</sequence>
<dbReference type="HOGENOM" id="CLU_971254_0_0_1"/>
<keyword evidence="2" id="KW-0472">Membrane</keyword>
<accession>A0A0D3I0X7</accession>
<evidence type="ECO:0000313" key="4">
    <source>
        <dbReference type="Proteomes" id="UP000013827"/>
    </source>
</evidence>
<dbReference type="Proteomes" id="UP000013827">
    <property type="component" value="Unassembled WGS sequence"/>
</dbReference>
<dbReference type="AlphaFoldDB" id="A0A0D3I0X7"/>
<keyword evidence="2" id="KW-1133">Transmembrane helix</keyword>
<evidence type="ECO:0000313" key="3">
    <source>
        <dbReference type="EnsemblProtists" id="EOD04912"/>
    </source>
</evidence>
<evidence type="ECO:0000256" key="1">
    <source>
        <dbReference type="SAM" id="MobiDB-lite"/>
    </source>
</evidence>
<dbReference type="RefSeq" id="XP_005757341.1">
    <property type="nucleotide sequence ID" value="XM_005757284.1"/>
</dbReference>